<keyword evidence="1" id="KW-0963">Cytoplasm</keyword>
<comment type="caution">
    <text evidence="2">The sequence shown here is derived from an EMBL/GenBank/DDBJ whole genome shotgun (WGS) entry which is preliminary data.</text>
</comment>
<dbReference type="EMBL" id="DSLA01000080">
    <property type="protein sequence ID" value="HEH35526.1"/>
    <property type="molecule type" value="Genomic_DNA"/>
</dbReference>
<dbReference type="HAMAP" id="MF_00864">
    <property type="entry name" value="RNApol_arch_Rpo4"/>
    <property type="match status" value="1"/>
</dbReference>
<organism evidence="2">
    <name type="scientific">Archaeoglobus fulgidus</name>
    <dbReference type="NCBI Taxonomy" id="2234"/>
    <lineage>
        <taxon>Archaea</taxon>
        <taxon>Methanobacteriati</taxon>
        <taxon>Methanobacteriota</taxon>
        <taxon>Archaeoglobi</taxon>
        <taxon>Archaeoglobales</taxon>
        <taxon>Archaeoglobaceae</taxon>
        <taxon>Archaeoglobus</taxon>
    </lineage>
</organism>
<dbReference type="InterPro" id="IPR010997">
    <property type="entry name" value="HRDC-like_sf"/>
</dbReference>
<dbReference type="InterPro" id="IPR010924">
    <property type="entry name" value="Rpo4"/>
</dbReference>
<dbReference type="AlphaFoldDB" id="A0A7J2TJY8"/>
<keyword evidence="1" id="KW-0808">Transferase</keyword>
<dbReference type="GO" id="GO:0006352">
    <property type="term" value="P:DNA-templated transcription initiation"/>
    <property type="evidence" value="ECO:0007669"/>
    <property type="project" value="InterPro"/>
</dbReference>
<keyword evidence="1" id="KW-0804">Transcription</keyword>
<dbReference type="Gene3D" id="6.10.140.10">
    <property type="match status" value="1"/>
</dbReference>
<evidence type="ECO:0000313" key="2">
    <source>
        <dbReference type="EMBL" id="HEH35526.1"/>
    </source>
</evidence>
<dbReference type="Pfam" id="PF03874">
    <property type="entry name" value="RNA_pol_Rpb4"/>
    <property type="match status" value="1"/>
</dbReference>
<reference evidence="2" key="1">
    <citation type="journal article" date="2020" name="mSystems">
        <title>Genome- and Community-Level Interaction Insights into Carbon Utilization and Element Cycling Functions of Hydrothermarchaeota in Hydrothermal Sediment.</title>
        <authorList>
            <person name="Zhou Z."/>
            <person name="Liu Y."/>
            <person name="Xu W."/>
            <person name="Pan J."/>
            <person name="Luo Z.H."/>
            <person name="Li M."/>
        </authorList>
    </citation>
    <scope>NUCLEOTIDE SEQUENCE [LARGE SCALE GENOMIC DNA]</scope>
    <source>
        <strain evidence="2">SpSt-26</strain>
    </source>
</reference>
<dbReference type="PANTHER" id="PTHR39646:SF1">
    <property type="entry name" value="DNA-DIRECTED RNA POLYMERASE SUBUNIT RPO4"/>
    <property type="match status" value="1"/>
</dbReference>
<comment type="function">
    <text evidence="1">DNA-dependent RNA polymerase (RNAP) catalyzes the transcription of DNA into RNA using the four ribonucleoside triphosphates as substrates. This subunit is less well bound than the others.</text>
</comment>
<keyword evidence="1" id="KW-0548">Nucleotidyltransferase</keyword>
<dbReference type="GO" id="GO:0000166">
    <property type="term" value="F:nucleotide binding"/>
    <property type="evidence" value="ECO:0007669"/>
    <property type="project" value="InterPro"/>
</dbReference>
<dbReference type="PANTHER" id="PTHR39646">
    <property type="entry name" value="RNA POLYMERASE RPB4"/>
    <property type="match status" value="1"/>
</dbReference>
<keyword evidence="1" id="KW-0240">DNA-directed RNA polymerase</keyword>
<dbReference type="InterPro" id="IPR005574">
    <property type="entry name" value="Rpb4/RPC9"/>
</dbReference>
<dbReference type="EC" id="2.7.7.6" evidence="1"/>
<comment type="similarity">
    <text evidence="1">Belongs to the eukaryotic RPB4 RNA polymerase subunit family.</text>
</comment>
<dbReference type="GO" id="GO:0003899">
    <property type="term" value="F:DNA-directed RNA polymerase activity"/>
    <property type="evidence" value="ECO:0007669"/>
    <property type="project" value="UniProtKB-UniRule"/>
</dbReference>
<dbReference type="InterPro" id="IPR044876">
    <property type="entry name" value="HRDC_dom_sf"/>
</dbReference>
<dbReference type="GO" id="GO:0000428">
    <property type="term" value="C:DNA-directed RNA polymerase complex"/>
    <property type="evidence" value="ECO:0007669"/>
    <property type="project" value="UniProtKB-KW"/>
</dbReference>
<sequence>MFKEVKKFEYITIAEAREIMEKIAKERQEKAELLFETRRALRHLRNFSKISAENARKLVEELKKLPQVGRDDLAVKIADIMPRVAEEVRVIYAKERTLTNEEIEQILEIVDKYRE</sequence>
<comment type="subcellular location">
    <subcellularLocation>
        <location evidence="1">Cytoplasm</location>
    </subcellularLocation>
</comment>
<evidence type="ECO:0000256" key="1">
    <source>
        <dbReference type="HAMAP-Rule" id="MF_00864"/>
    </source>
</evidence>
<accession>A0A7J2TJY8</accession>
<gene>
    <name evidence="1" type="primary">rpo4</name>
    <name evidence="1" type="synonym">rpoF</name>
    <name evidence="2" type="ORF">ENP88_05140</name>
</gene>
<comment type="catalytic activity">
    <reaction evidence="1">
        <text>RNA(n) + a ribonucleoside 5'-triphosphate = RNA(n+1) + diphosphate</text>
        <dbReference type="Rhea" id="RHEA:21248"/>
        <dbReference type="Rhea" id="RHEA-COMP:14527"/>
        <dbReference type="Rhea" id="RHEA-COMP:17342"/>
        <dbReference type="ChEBI" id="CHEBI:33019"/>
        <dbReference type="ChEBI" id="CHEBI:61557"/>
        <dbReference type="ChEBI" id="CHEBI:140395"/>
        <dbReference type="EC" id="2.7.7.6"/>
    </reaction>
</comment>
<dbReference type="Gene3D" id="1.10.150.80">
    <property type="entry name" value="HRDC domain"/>
    <property type="match status" value="1"/>
</dbReference>
<name>A0A7J2TJY8_ARCFL</name>
<comment type="subunit">
    <text evidence="1">Part of the RNA polymerase complex. Forms a stalk with Rpo7 that extends from the main structure.</text>
</comment>
<dbReference type="SUPFAM" id="SSF47819">
    <property type="entry name" value="HRDC-like"/>
    <property type="match status" value="1"/>
</dbReference>
<proteinExistence type="inferred from homology"/>
<protein>
    <recommendedName>
        <fullName evidence="1">DNA-directed RNA polymerase subunit Rpo4</fullName>
        <ecNumber evidence="1">2.7.7.6</ecNumber>
    </recommendedName>
    <alternativeName>
        <fullName evidence="1">DNA-directed RNA polymerase subunit F</fullName>
    </alternativeName>
</protein>
<dbReference type="GO" id="GO:0005737">
    <property type="term" value="C:cytoplasm"/>
    <property type="evidence" value="ECO:0007669"/>
    <property type="project" value="UniProtKB-SubCell"/>
</dbReference>
<dbReference type="PIRSF" id="PIRSF005053">
    <property type="entry name" value="RNA_pol_F_arch"/>
    <property type="match status" value="1"/>
</dbReference>